<evidence type="ECO:0000313" key="8">
    <source>
        <dbReference type="Proteomes" id="UP000198508"/>
    </source>
</evidence>
<accession>A0A1I0GUV3</accession>
<keyword evidence="8" id="KW-1185">Reference proteome</keyword>
<keyword evidence="4 7" id="KW-0456">Lyase</keyword>
<dbReference type="GeneID" id="93280577"/>
<dbReference type="STRING" id="460384.SAMN05216313_11352"/>
<evidence type="ECO:0000256" key="3">
    <source>
        <dbReference type="ARBA" id="ARBA00022898"/>
    </source>
</evidence>
<evidence type="ECO:0000256" key="5">
    <source>
        <dbReference type="ARBA" id="ARBA00037974"/>
    </source>
</evidence>
<feature type="domain" description="Aminotransferase class I/classII large" evidence="6">
    <location>
        <begin position="32"/>
        <end position="377"/>
    </location>
</feature>
<dbReference type="InterPro" id="IPR015422">
    <property type="entry name" value="PyrdxlP-dep_Trfase_small"/>
</dbReference>
<gene>
    <name evidence="7" type="ORF">SAMN05216313_11352</name>
</gene>
<dbReference type="RefSeq" id="WP_092364617.1">
    <property type="nucleotide sequence ID" value="NZ_FOIM01000013.1"/>
</dbReference>
<reference evidence="8" key="1">
    <citation type="submission" date="2016-10" db="EMBL/GenBank/DDBJ databases">
        <authorList>
            <person name="Varghese N."/>
            <person name="Submissions S."/>
        </authorList>
    </citation>
    <scope>NUCLEOTIDE SEQUENCE [LARGE SCALE GENOMIC DNA]</scope>
    <source>
        <strain evidence="8">NLAE-zl-G277</strain>
    </source>
</reference>
<dbReference type="GO" id="GO:0030170">
    <property type="term" value="F:pyridoxal phosphate binding"/>
    <property type="evidence" value="ECO:0007669"/>
    <property type="project" value="InterPro"/>
</dbReference>
<dbReference type="PANTHER" id="PTHR43525">
    <property type="entry name" value="PROTEIN MALY"/>
    <property type="match status" value="1"/>
</dbReference>
<dbReference type="InterPro" id="IPR027619">
    <property type="entry name" value="C-S_lyase_PatB-like"/>
</dbReference>
<comment type="cofactor">
    <cofactor evidence="1">
        <name>pyridoxal 5'-phosphate</name>
        <dbReference type="ChEBI" id="CHEBI:597326"/>
    </cofactor>
</comment>
<name>A0A1I0GUV3_9FIRM</name>
<comment type="similarity">
    <text evidence="5">Belongs to the class-II pyridoxal-phosphate-dependent aminotransferase family. MalY/PatB cystathionine beta-lyase subfamily.</text>
</comment>
<proteinExistence type="inferred from homology"/>
<evidence type="ECO:0000313" key="7">
    <source>
        <dbReference type="EMBL" id="SET74992.1"/>
    </source>
</evidence>
<dbReference type="GO" id="GO:0047804">
    <property type="term" value="F:cysteine-S-conjugate beta-lyase activity"/>
    <property type="evidence" value="ECO:0007669"/>
    <property type="project" value="UniProtKB-EC"/>
</dbReference>
<evidence type="ECO:0000256" key="1">
    <source>
        <dbReference type="ARBA" id="ARBA00001933"/>
    </source>
</evidence>
<dbReference type="PANTHER" id="PTHR43525:SF1">
    <property type="entry name" value="PROTEIN MALY"/>
    <property type="match status" value="1"/>
</dbReference>
<dbReference type="InterPro" id="IPR015424">
    <property type="entry name" value="PyrdxlP-dep_Trfase"/>
</dbReference>
<dbReference type="SUPFAM" id="SSF53383">
    <property type="entry name" value="PLP-dependent transferases"/>
    <property type="match status" value="1"/>
</dbReference>
<dbReference type="InterPro" id="IPR051798">
    <property type="entry name" value="Class-II_PLP-Dep_Aminotrans"/>
</dbReference>
<sequence>MKYDFTTVYKRYGCGSGKWDEMQRENPNVGEDVIPFSVADMEFVEAPEIVEGLKAFLDTTVLGYANATDSYKEAVCAWMKKRHNWDAKPEWILPSHGVVDAFFSAIKCYTNEGDGVMLLTPVYYPMYIGIKVNNRVLVDCPLVERGDTYEIDFEDFEKKAKAPNTKLFILCSPHNPCGRVWTKEELERIGRICNENHVLVVDDEIHHDLIMPGHTHYVYASLSPEMEQNCLVLTAPSKTFNLAGLQTSNIFVPNEALRRKLEEFLKRGSANPKCNILGYKACEIAYSSCGEWLDECIQVIDENRRVITEFMAENFPQIRVCELQATYLLWMDWNGLGLDYKELERINRQEAGLFFDEGYIFGAQGEGFERWNLACPTSYVVAALKRMKEAYGKYVK</sequence>
<evidence type="ECO:0000259" key="6">
    <source>
        <dbReference type="Pfam" id="PF00155"/>
    </source>
</evidence>
<organism evidence="7 8">
    <name type="scientific">Enterocloster lavalensis</name>
    <dbReference type="NCBI Taxonomy" id="460384"/>
    <lineage>
        <taxon>Bacteria</taxon>
        <taxon>Bacillati</taxon>
        <taxon>Bacillota</taxon>
        <taxon>Clostridia</taxon>
        <taxon>Lachnospirales</taxon>
        <taxon>Lachnospiraceae</taxon>
        <taxon>Enterocloster</taxon>
    </lineage>
</organism>
<dbReference type="InterPro" id="IPR015421">
    <property type="entry name" value="PyrdxlP-dep_Trfase_major"/>
</dbReference>
<dbReference type="EC" id="4.4.1.13" evidence="2"/>
<dbReference type="NCBIfam" id="TIGR04350">
    <property type="entry name" value="C_S_lyase_PatB"/>
    <property type="match status" value="1"/>
</dbReference>
<keyword evidence="3" id="KW-0663">Pyridoxal phosphate</keyword>
<dbReference type="EMBL" id="FOIM01000013">
    <property type="protein sequence ID" value="SET74992.1"/>
    <property type="molecule type" value="Genomic_DNA"/>
</dbReference>
<dbReference type="Proteomes" id="UP000198508">
    <property type="component" value="Unassembled WGS sequence"/>
</dbReference>
<dbReference type="CDD" id="cd00609">
    <property type="entry name" value="AAT_like"/>
    <property type="match status" value="1"/>
</dbReference>
<evidence type="ECO:0000256" key="2">
    <source>
        <dbReference type="ARBA" id="ARBA00012224"/>
    </source>
</evidence>
<dbReference type="Pfam" id="PF00155">
    <property type="entry name" value="Aminotran_1_2"/>
    <property type="match status" value="1"/>
</dbReference>
<dbReference type="InterPro" id="IPR004839">
    <property type="entry name" value="Aminotransferase_I/II_large"/>
</dbReference>
<evidence type="ECO:0000256" key="4">
    <source>
        <dbReference type="ARBA" id="ARBA00023239"/>
    </source>
</evidence>
<protein>
    <recommendedName>
        <fullName evidence="2">cysteine-S-conjugate beta-lyase</fullName>
        <ecNumber evidence="2">4.4.1.13</ecNumber>
    </recommendedName>
</protein>
<dbReference type="Gene3D" id="3.90.1150.10">
    <property type="entry name" value="Aspartate Aminotransferase, domain 1"/>
    <property type="match status" value="1"/>
</dbReference>
<dbReference type="Gene3D" id="3.40.640.10">
    <property type="entry name" value="Type I PLP-dependent aspartate aminotransferase-like (Major domain)"/>
    <property type="match status" value="1"/>
</dbReference>
<dbReference type="AlphaFoldDB" id="A0A1I0GUV3"/>